<dbReference type="VEuPathDB" id="CryptoDB:Cvel_18310"/>
<evidence type="ECO:0000313" key="2">
    <source>
        <dbReference type="EMBL" id="CEM16928.1"/>
    </source>
</evidence>
<feature type="compositionally biased region" description="Basic and acidic residues" evidence="1">
    <location>
        <begin position="644"/>
        <end position="656"/>
    </location>
</feature>
<dbReference type="EMBL" id="CDMZ01000563">
    <property type="protein sequence ID" value="CEM16928.1"/>
    <property type="molecule type" value="Genomic_DNA"/>
</dbReference>
<feature type="region of interest" description="Disordered" evidence="1">
    <location>
        <begin position="315"/>
        <end position="350"/>
    </location>
</feature>
<dbReference type="AlphaFoldDB" id="A0A0G4FR43"/>
<feature type="region of interest" description="Disordered" evidence="1">
    <location>
        <begin position="207"/>
        <end position="232"/>
    </location>
</feature>
<feature type="region of interest" description="Disordered" evidence="1">
    <location>
        <begin position="268"/>
        <end position="292"/>
    </location>
</feature>
<protein>
    <submittedName>
        <fullName evidence="2">Uncharacterized protein</fullName>
    </submittedName>
</protein>
<sequence>MGARRHFAAAFWGAATPRVTAAWKAARIRSGGQGDVGEAGLESSVCSRLCPNTDAYIGSRSTTRLHEDLYVSPVACPGLSTVDSSVCTASSLELTSRDVAQEADSGGRVQVYLDLGLVRAQACRPLHCRSYPPLGLSRKISSLLLPAGALGDLEWTFVLLNMDGLFAAQQEAVGRAYPSCRRVSSMGRLTSLPLCVQPLDAQREVDRHASPSQGLCGRPERSSKGSKVAESSLRPEGALRELVQAVRRIGLRIGVLCVALEAAGEGNSRRIGEVPPQKALHRDPGLKQPLAGAGGCKLDLRSDLEKAHFRRDDVQEGEPFEDTGVTAAPRGLTLKRGGSESGEEKKVKKPTNLEDFRTSVTASFRIRRETLEICDSDGFLIASVEDLDDGKTYIITGTHLDAATQGVCFRSRYDASWCLDFHSGIADGTSVCASRLDKVAVDQLIVDTEWALDEMPDFSTTAVTGSNPAAHSAVKAGANHLSESWKVWDVGPQTHLTLHHRVADASEPVTEADGELSSEAEAECVQPSSHALSDSQHVDRPLLMKLCHTQAELRPVSIPGGNTGLNQELNVIAASQQDDTPTAGPGGLRDREGERVKIKDQSSGGEAIVIPDPRSAWHGQMTVGPAQLLHSINDPQMSQQPFCSDERSEGEKENKETPTIVSLSESDVREELKIEETPTERDGFTMRAVMEEELQNSSRSDSKLDCPFDIIK</sequence>
<feature type="region of interest" description="Disordered" evidence="1">
    <location>
        <begin position="636"/>
        <end position="666"/>
    </location>
</feature>
<proteinExistence type="predicted"/>
<feature type="compositionally biased region" description="Basic and acidic residues" evidence="1">
    <location>
        <begin position="700"/>
        <end position="712"/>
    </location>
</feature>
<feature type="region of interest" description="Disordered" evidence="1">
    <location>
        <begin position="693"/>
        <end position="712"/>
    </location>
</feature>
<feature type="region of interest" description="Disordered" evidence="1">
    <location>
        <begin position="574"/>
        <end position="608"/>
    </location>
</feature>
<name>A0A0G4FR43_9ALVE</name>
<evidence type="ECO:0000256" key="1">
    <source>
        <dbReference type="SAM" id="MobiDB-lite"/>
    </source>
</evidence>
<organism evidence="2">
    <name type="scientific">Chromera velia CCMP2878</name>
    <dbReference type="NCBI Taxonomy" id="1169474"/>
    <lineage>
        <taxon>Eukaryota</taxon>
        <taxon>Sar</taxon>
        <taxon>Alveolata</taxon>
        <taxon>Colpodellida</taxon>
        <taxon>Chromeraceae</taxon>
        <taxon>Chromera</taxon>
    </lineage>
</organism>
<gene>
    <name evidence="2" type="ORF">Cvel_18310</name>
</gene>
<accession>A0A0G4FR43</accession>
<reference evidence="2" key="1">
    <citation type="submission" date="2014-11" db="EMBL/GenBank/DDBJ databases">
        <authorList>
            <person name="Otto D Thomas"/>
            <person name="Naeem Raeece"/>
        </authorList>
    </citation>
    <scope>NUCLEOTIDE SEQUENCE</scope>
</reference>
<feature type="compositionally biased region" description="Basic and acidic residues" evidence="1">
    <location>
        <begin position="588"/>
        <end position="600"/>
    </location>
</feature>